<dbReference type="SUPFAM" id="SSF51735">
    <property type="entry name" value="NAD(P)-binding Rossmann-fold domains"/>
    <property type="match status" value="1"/>
</dbReference>
<keyword evidence="2" id="KW-0597">Phosphoprotein</keyword>
<sequence length="85" mass="9244">MALRSRGKVLQPRVRGTMSLHTALRRYTPHLEFFILLSTISAIVGIPTQANYAAASSYMDVFASFLNSLGLPAISFNIGMVLDVG</sequence>
<feature type="domain" description="Ketoreductase (KR)" evidence="4">
    <location>
        <begin position="8"/>
        <end position="81"/>
    </location>
</feature>
<evidence type="ECO:0000256" key="3">
    <source>
        <dbReference type="SAM" id="Phobius"/>
    </source>
</evidence>
<keyword evidence="3" id="KW-0472">Membrane</keyword>
<dbReference type="Proteomes" id="UP000250266">
    <property type="component" value="Unassembled WGS sequence"/>
</dbReference>
<accession>A0A8E2E1V1</accession>
<dbReference type="AlphaFoldDB" id="A0A8E2E1V1"/>
<evidence type="ECO:0000259" key="4">
    <source>
        <dbReference type="Pfam" id="PF08659"/>
    </source>
</evidence>
<evidence type="ECO:0000313" key="5">
    <source>
        <dbReference type="EMBL" id="OCK75720.1"/>
    </source>
</evidence>
<evidence type="ECO:0000256" key="1">
    <source>
        <dbReference type="ARBA" id="ARBA00022450"/>
    </source>
</evidence>
<evidence type="ECO:0000256" key="2">
    <source>
        <dbReference type="ARBA" id="ARBA00022553"/>
    </source>
</evidence>
<dbReference type="PANTHER" id="PTHR43775:SF37">
    <property type="entry name" value="SI:DKEY-61P9.11"/>
    <property type="match status" value="1"/>
</dbReference>
<keyword evidence="3" id="KW-1133">Transmembrane helix</keyword>
<gene>
    <name evidence="5" type="ORF">K432DRAFT_307885</name>
</gene>
<dbReference type="InterPro" id="IPR050091">
    <property type="entry name" value="PKS_NRPS_Biosynth_Enz"/>
</dbReference>
<dbReference type="GO" id="GO:0044550">
    <property type="term" value="P:secondary metabolite biosynthetic process"/>
    <property type="evidence" value="ECO:0007669"/>
    <property type="project" value="TreeGrafter"/>
</dbReference>
<protein>
    <submittedName>
        <fullName evidence="5">Putative polyketide synthase</fullName>
    </submittedName>
</protein>
<dbReference type="EMBL" id="KV745281">
    <property type="protein sequence ID" value="OCK75720.1"/>
    <property type="molecule type" value="Genomic_DNA"/>
</dbReference>
<dbReference type="Gene3D" id="3.40.50.720">
    <property type="entry name" value="NAD(P)-binding Rossmann-like Domain"/>
    <property type="match status" value="1"/>
</dbReference>
<dbReference type="OrthoDB" id="3793648at2759"/>
<dbReference type="InterPro" id="IPR013968">
    <property type="entry name" value="PKS_KR"/>
</dbReference>
<name>A0A8E2E1V1_9PEZI</name>
<dbReference type="GO" id="GO:0004312">
    <property type="term" value="F:fatty acid synthase activity"/>
    <property type="evidence" value="ECO:0007669"/>
    <property type="project" value="TreeGrafter"/>
</dbReference>
<keyword evidence="3" id="KW-0812">Transmembrane</keyword>
<evidence type="ECO:0000313" key="6">
    <source>
        <dbReference type="Proteomes" id="UP000250266"/>
    </source>
</evidence>
<feature type="transmembrane region" description="Helical" evidence="3">
    <location>
        <begin position="33"/>
        <end position="55"/>
    </location>
</feature>
<dbReference type="GO" id="GO:0006633">
    <property type="term" value="P:fatty acid biosynthetic process"/>
    <property type="evidence" value="ECO:0007669"/>
    <property type="project" value="TreeGrafter"/>
</dbReference>
<keyword evidence="6" id="KW-1185">Reference proteome</keyword>
<organism evidence="5 6">
    <name type="scientific">Lepidopterella palustris CBS 459.81</name>
    <dbReference type="NCBI Taxonomy" id="1314670"/>
    <lineage>
        <taxon>Eukaryota</taxon>
        <taxon>Fungi</taxon>
        <taxon>Dikarya</taxon>
        <taxon>Ascomycota</taxon>
        <taxon>Pezizomycotina</taxon>
        <taxon>Dothideomycetes</taxon>
        <taxon>Pleosporomycetidae</taxon>
        <taxon>Mytilinidiales</taxon>
        <taxon>Argynnaceae</taxon>
        <taxon>Lepidopterella</taxon>
    </lineage>
</organism>
<dbReference type="InterPro" id="IPR036291">
    <property type="entry name" value="NAD(P)-bd_dom_sf"/>
</dbReference>
<reference evidence="5 6" key="1">
    <citation type="journal article" date="2016" name="Nat. Commun.">
        <title>Ectomycorrhizal ecology is imprinted in the genome of the dominant symbiotic fungus Cenococcum geophilum.</title>
        <authorList>
            <consortium name="DOE Joint Genome Institute"/>
            <person name="Peter M."/>
            <person name="Kohler A."/>
            <person name="Ohm R.A."/>
            <person name="Kuo A."/>
            <person name="Krutzmann J."/>
            <person name="Morin E."/>
            <person name="Arend M."/>
            <person name="Barry K.W."/>
            <person name="Binder M."/>
            <person name="Choi C."/>
            <person name="Clum A."/>
            <person name="Copeland A."/>
            <person name="Grisel N."/>
            <person name="Haridas S."/>
            <person name="Kipfer T."/>
            <person name="LaButti K."/>
            <person name="Lindquist E."/>
            <person name="Lipzen A."/>
            <person name="Maire R."/>
            <person name="Meier B."/>
            <person name="Mihaltcheva S."/>
            <person name="Molinier V."/>
            <person name="Murat C."/>
            <person name="Poggeler S."/>
            <person name="Quandt C.A."/>
            <person name="Sperisen C."/>
            <person name="Tritt A."/>
            <person name="Tisserant E."/>
            <person name="Crous P.W."/>
            <person name="Henrissat B."/>
            <person name="Nehls U."/>
            <person name="Egli S."/>
            <person name="Spatafora J.W."/>
            <person name="Grigoriev I.V."/>
            <person name="Martin F.M."/>
        </authorList>
    </citation>
    <scope>NUCLEOTIDE SEQUENCE [LARGE SCALE GENOMIC DNA]</scope>
    <source>
        <strain evidence="5 6">CBS 459.81</strain>
    </source>
</reference>
<keyword evidence="1" id="KW-0596">Phosphopantetheine</keyword>
<dbReference type="PANTHER" id="PTHR43775">
    <property type="entry name" value="FATTY ACID SYNTHASE"/>
    <property type="match status" value="1"/>
</dbReference>
<proteinExistence type="predicted"/>
<dbReference type="Pfam" id="PF08659">
    <property type="entry name" value="KR"/>
    <property type="match status" value="1"/>
</dbReference>